<accession>A0A4C1TGD9</accession>
<dbReference type="OrthoDB" id="407509at2759"/>
<keyword evidence="3" id="KW-1185">Reference proteome</keyword>
<gene>
    <name evidence="2" type="ORF">EVAR_6909_1</name>
</gene>
<name>A0A4C1TGD9_EUMVA</name>
<protein>
    <submittedName>
        <fullName evidence="2">Uncharacterized protein</fullName>
    </submittedName>
</protein>
<comment type="caution">
    <text evidence="2">The sequence shown here is derived from an EMBL/GenBank/DDBJ whole genome shotgun (WGS) entry which is preliminary data.</text>
</comment>
<feature type="compositionally biased region" description="Basic and acidic residues" evidence="1">
    <location>
        <begin position="82"/>
        <end position="98"/>
    </location>
</feature>
<dbReference type="EMBL" id="BGZK01000058">
    <property type="protein sequence ID" value="GBP13563.1"/>
    <property type="molecule type" value="Genomic_DNA"/>
</dbReference>
<proteinExistence type="predicted"/>
<reference evidence="2 3" key="1">
    <citation type="journal article" date="2019" name="Commun. Biol.">
        <title>The bagworm genome reveals a unique fibroin gene that provides high tensile strength.</title>
        <authorList>
            <person name="Kono N."/>
            <person name="Nakamura H."/>
            <person name="Ohtoshi R."/>
            <person name="Tomita M."/>
            <person name="Numata K."/>
            <person name="Arakawa K."/>
        </authorList>
    </citation>
    <scope>NUCLEOTIDE SEQUENCE [LARGE SCALE GENOMIC DNA]</scope>
</reference>
<evidence type="ECO:0000313" key="3">
    <source>
        <dbReference type="Proteomes" id="UP000299102"/>
    </source>
</evidence>
<dbReference type="AlphaFoldDB" id="A0A4C1TGD9"/>
<dbReference type="Proteomes" id="UP000299102">
    <property type="component" value="Unassembled WGS sequence"/>
</dbReference>
<evidence type="ECO:0000313" key="2">
    <source>
        <dbReference type="EMBL" id="GBP13563.1"/>
    </source>
</evidence>
<evidence type="ECO:0000256" key="1">
    <source>
        <dbReference type="SAM" id="MobiDB-lite"/>
    </source>
</evidence>
<sequence>MLEHCQRAMERSMTGIKKEDKIRNTVIRSKTKVTDVHRIDSLKWRWRWRNTWKDPREGGEQRKTKQERRPLPRGTLNSEIFYNKRDNHNTKKEESSSG</sequence>
<feature type="region of interest" description="Disordered" evidence="1">
    <location>
        <begin position="53"/>
        <end position="98"/>
    </location>
</feature>
<organism evidence="2 3">
    <name type="scientific">Eumeta variegata</name>
    <name type="common">Bagworm moth</name>
    <name type="synonym">Eumeta japonica</name>
    <dbReference type="NCBI Taxonomy" id="151549"/>
    <lineage>
        <taxon>Eukaryota</taxon>
        <taxon>Metazoa</taxon>
        <taxon>Ecdysozoa</taxon>
        <taxon>Arthropoda</taxon>
        <taxon>Hexapoda</taxon>
        <taxon>Insecta</taxon>
        <taxon>Pterygota</taxon>
        <taxon>Neoptera</taxon>
        <taxon>Endopterygota</taxon>
        <taxon>Lepidoptera</taxon>
        <taxon>Glossata</taxon>
        <taxon>Ditrysia</taxon>
        <taxon>Tineoidea</taxon>
        <taxon>Psychidae</taxon>
        <taxon>Oiketicinae</taxon>
        <taxon>Eumeta</taxon>
    </lineage>
</organism>
<feature type="compositionally biased region" description="Basic and acidic residues" evidence="1">
    <location>
        <begin position="53"/>
        <end position="70"/>
    </location>
</feature>